<dbReference type="Pfam" id="PF24750">
    <property type="entry name" value="b-prop_At3g26010-like"/>
    <property type="match status" value="1"/>
</dbReference>
<dbReference type="Proteomes" id="UP000238479">
    <property type="component" value="Chromosome 3"/>
</dbReference>
<gene>
    <name evidence="3" type="ORF">RchiOBHm_Chr3g0449911</name>
</gene>
<dbReference type="STRING" id="74649.A0A2P6R5M6"/>
<keyword evidence="4" id="KW-1185">Reference proteome</keyword>
<evidence type="ECO:0000259" key="2">
    <source>
        <dbReference type="Pfam" id="PF24750"/>
    </source>
</evidence>
<evidence type="ECO:0000256" key="1">
    <source>
        <dbReference type="SAM" id="MobiDB-lite"/>
    </source>
</evidence>
<dbReference type="SUPFAM" id="SSF81383">
    <property type="entry name" value="F-box domain"/>
    <property type="match status" value="1"/>
</dbReference>
<protein>
    <submittedName>
        <fullName evidence="3">Putative F-box domain-containing protein</fullName>
    </submittedName>
</protein>
<proteinExistence type="predicted"/>
<reference evidence="3 4" key="1">
    <citation type="journal article" date="2018" name="Nat. Genet.">
        <title>The Rosa genome provides new insights in the design of modern roses.</title>
        <authorList>
            <person name="Bendahmane M."/>
        </authorList>
    </citation>
    <scope>NUCLEOTIDE SEQUENCE [LARGE SCALE GENOMIC DNA]</scope>
    <source>
        <strain evidence="4">cv. Old Blush</strain>
    </source>
</reference>
<feature type="region of interest" description="Disordered" evidence="1">
    <location>
        <begin position="1"/>
        <end position="22"/>
    </location>
</feature>
<evidence type="ECO:0000313" key="3">
    <source>
        <dbReference type="EMBL" id="PRQ41726.1"/>
    </source>
</evidence>
<sequence length="506" mass="58285">MSHQKVSAAVPSGGNTTTGRQKIGTTSTYQSVFKKAKRSSDSVTNSPPSLETTIDDLPDFVLVEILCRLLYNVKLVFQCKCVSRRWFALISNSYFITRFLCQHYRQQKSFATTDYVMVPYKDNKIVPLTSSSILPSSLSLNFLPCFESPNQDNEPIVEAIFDDLVLCCATKNYQYYYYICNPLTKHWVALPPVRQVFELKVPVGFICEPYCDHGREEQNSARSSSSSSIMKLNTGYRCRVVRILPNSICHPELGFYVQIFSSETGEWREYRLPNRIKKFGWFIAWRPGVACNGKLYWYNDGGFTFELDSFNISTSGFPSGAIIDSCRFTKTPRKCFHLGVCQGRLRMYPFSIMETVSIWELKENSGNLEWCLIFDRIPMLDMVSKDPKITKEKSGKLDVLGFHPSNEDVVYLKFPEHIIMCNLRKKTLEKSPVDPHTNIQFDFSCNIDEETFSFGRRTNIHPYVLPWWPTPVPRINQPKERQIKVLKQFDIFLPSESFLIVSSKTS</sequence>
<dbReference type="Gramene" id="PRQ41726">
    <property type="protein sequence ID" value="PRQ41726"/>
    <property type="gene ID" value="RchiOBHm_Chr3g0449911"/>
</dbReference>
<dbReference type="Gene3D" id="1.20.1280.50">
    <property type="match status" value="1"/>
</dbReference>
<dbReference type="InterPro" id="IPR056592">
    <property type="entry name" value="Beta-prop_At3g26010-like"/>
</dbReference>
<dbReference type="PANTHER" id="PTHR35546">
    <property type="entry name" value="F-BOX PROTEIN INTERACTION DOMAIN PROTEIN-RELATED"/>
    <property type="match status" value="1"/>
</dbReference>
<feature type="compositionally biased region" description="Polar residues" evidence="1">
    <location>
        <begin position="13"/>
        <end position="22"/>
    </location>
</feature>
<dbReference type="PANTHER" id="PTHR35546:SF130">
    <property type="entry name" value="EXPRESSED PROTEIN"/>
    <property type="match status" value="1"/>
</dbReference>
<comment type="caution">
    <text evidence="3">The sequence shown here is derived from an EMBL/GenBank/DDBJ whole genome shotgun (WGS) entry which is preliminary data.</text>
</comment>
<dbReference type="EMBL" id="PDCK01000041">
    <property type="protein sequence ID" value="PRQ41726.1"/>
    <property type="molecule type" value="Genomic_DNA"/>
</dbReference>
<accession>A0A2P6R5M6</accession>
<organism evidence="3 4">
    <name type="scientific">Rosa chinensis</name>
    <name type="common">China rose</name>
    <dbReference type="NCBI Taxonomy" id="74649"/>
    <lineage>
        <taxon>Eukaryota</taxon>
        <taxon>Viridiplantae</taxon>
        <taxon>Streptophyta</taxon>
        <taxon>Embryophyta</taxon>
        <taxon>Tracheophyta</taxon>
        <taxon>Spermatophyta</taxon>
        <taxon>Magnoliopsida</taxon>
        <taxon>eudicotyledons</taxon>
        <taxon>Gunneridae</taxon>
        <taxon>Pentapetalae</taxon>
        <taxon>rosids</taxon>
        <taxon>fabids</taxon>
        <taxon>Rosales</taxon>
        <taxon>Rosaceae</taxon>
        <taxon>Rosoideae</taxon>
        <taxon>Rosoideae incertae sedis</taxon>
        <taxon>Rosa</taxon>
    </lineage>
</organism>
<feature type="domain" description="F-box protein At3g26010-like beta-propeller" evidence="2">
    <location>
        <begin position="134"/>
        <end position="474"/>
    </location>
</feature>
<name>A0A2P6R5M6_ROSCH</name>
<evidence type="ECO:0000313" key="4">
    <source>
        <dbReference type="Proteomes" id="UP000238479"/>
    </source>
</evidence>
<dbReference type="InterPro" id="IPR055290">
    <property type="entry name" value="At3g26010-like"/>
</dbReference>
<dbReference type="InterPro" id="IPR036047">
    <property type="entry name" value="F-box-like_dom_sf"/>
</dbReference>
<dbReference type="OMA" id="HESEYFC"/>
<dbReference type="AlphaFoldDB" id="A0A2P6R5M6"/>